<evidence type="ECO:0000256" key="8">
    <source>
        <dbReference type="ARBA" id="ARBA00022741"/>
    </source>
</evidence>
<dbReference type="GO" id="GO:0033862">
    <property type="term" value="F:UMP kinase activity"/>
    <property type="evidence" value="ECO:0007669"/>
    <property type="project" value="UniProtKB-EC"/>
</dbReference>
<dbReference type="PIRSF" id="PIRSF005650">
    <property type="entry name" value="Uridylate_kin"/>
    <property type="match status" value="1"/>
</dbReference>
<keyword evidence="10" id="KW-0067">ATP-binding</keyword>
<name>A0A7C3Z0D8_UNCW3</name>
<reference evidence="15" key="1">
    <citation type="journal article" date="2020" name="mSystems">
        <title>Genome- and Community-Level Interaction Insights into Carbon Utilization and Element Cycling Functions of Hydrothermarchaeota in Hydrothermal Sediment.</title>
        <authorList>
            <person name="Zhou Z."/>
            <person name="Liu Y."/>
            <person name="Xu W."/>
            <person name="Pan J."/>
            <person name="Luo Z.H."/>
            <person name="Li M."/>
        </authorList>
    </citation>
    <scope>NUCLEOTIDE SEQUENCE [LARGE SCALE GENOMIC DNA]</scope>
    <source>
        <strain evidence="15">SpSt-906</strain>
    </source>
</reference>
<dbReference type="InterPro" id="IPR036393">
    <property type="entry name" value="AceGlu_kinase-like_sf"/>
</dbReference>
<dbReference type="EMBL" id="DTMQ01000038">
    <property type="protein sequence ID" value="HGE99517.1"/>
    <property type="molecule type" value="Genomic_DNA"/>
</dbReference>
<evidence type="ECO:0000256" key="3">
    <source>
        <dbReference type="ARBA" id="ARBA00007614"/>
    </source>
</evidence>
<keyword evidence="9 15" id="KW-0418">Kinase</keyword>
<evidence type="ECO:0000259" key="14">
    <source>
        <dbReference type="Pfam" id="PF00696"/>
    </source>
</evidence>
<evidence type="ECO:0000256" key="1">
    <source>
        <dbReference type="ARBA" id="ARBA00004496"/>
    </source>
</evidence>
<organism evidence="15">
    <name type="scientific">candidate division WOR-3 bacterium</name>
    <dbReference type="NCBI Taxonomy" id="2052148"/>
    <lineage>
        <taxon>Bacteria</taxon>
        <taxon>Bacteria division WOR-3</taxon>
    </lineage>
</organism>
<comment type="caution">
    <text evidence="15">The sequence shown here is derived from an EMBL/GenBank/DDBJ whole genome shotgun (WGS) entry which is preliminary data.</text>
</comment>
<dbReference type="InterPro" id="IPR001048">
    <property type="entry name" value="Asp/Glu/Uridylate_kinase"/>
</dbReference>
<accession>A0A7C3Z0D8</accession>
<dbReference type="InterPro" id="IPR011817">
    <property type="entry name" value="Uridylate_kinase"/>
</dbReference>
<keyword evidence="11" id="KW-0665">Pyrimidine biosynthesis</keyword>
<evidence type="ECO:0000256" key="4">
    <source>
        <dbReference type="ARBA" id="ARBA00012899"/>
    </source>
</evidence>
<keyword evidence="7 15" id="KW-0808">Transferase</keyword>
<evidence type="ECO:0000256" key="7">
    <source>
        <dbReference type="ARBA" id="ARBA00022679"/>
    </source>
</evidence>
<dbReference type="EC" id="2.7.4.22" evidence="4"/>
<dbReference type="SUPFAM" id="SSF53633">
    <property type="entry name" value="Carbamate kinase-like"/>
    <property type="match status" value="1"/>
</dbReference>
<evidence type="ECO:0000256" key="6">
    <source>
        <dbReference type="ARBA" id="ARBA00022490"/>
    </source>
</evidence>
<comment type="subcellular location">
    <subcellularLocation>
        <location evidence="1">Cytoplasm</location>
    </subcellularLocation>
</comment>
<dbReference type="Pfam" id="PF00696">
    <property type="entry name" value="AA_kinase"/>
    <property type="match status" value="1"/>
</dbReference>
<evidence type="ECO:0000256" key="13">
    <source>
        <dbReference type="ARBA" id="ARBA00047767"/>
    </source>
</evidence>
<evidence type="ECO:0000256" key="9">
    <source>
        <dbReference type="ARBA" id="ARBA00022777"/>
    </source>
</evidence>
<dbReference type="PANTHER" id="PTHR42833">
    <property type="entry name" value="URIDYLATE KINASE"/>
    <property type="match status" value="1"/>
</dbReference>
<dbReference type="GO" id="GO:0005524">
    <property type="term" value="F:ATP binding"/>
    <property type="evidence" value="ECO:0007669"/>
    <property type="project" value="UniProtKB-KW"/>
</dbReference>
<proteinExistence type="inferred from homology"/>
<comment type="pathway">
    <text evidence="2">Pyrimidine metabolism; CTP biosynthesis via de novo pathway; UDP from UMP (UMPK route): step 1/1.</text>
</comment>
<dbReference type="AlphaFoldDB" id="A0A7C3Z0D8"/>
<protein>
    <recommendedName>
        <fullName evidence="5">Uridylate kinase</fullName>
        <ecNumber evidence="4">2.7.4.22</ecNumber>
    </recommendedName>
    <alternativeName>
        <fullName evidence="12">Uridine monophosphate kinase</fullName>
    </alternativeName>
</protein>
<dbReference type="GO" id="GO:0044210">
    <property type="term" value="P:'de novo' CTP biosynthetic process"/>
    <property type="evidence" value="ECO:0007669"/>
    <property type="project" value="UniProtKB-UniPathway"/>
</dbReference>
<evidence type="ECO:0000256" key="11">
    <source>
        <dbReference type="ARBA" id="ARBA00022975"/>
    </source>
</evidence>
<evidence type="ECO:0000313" key="15">
    <source>
        <dbReference type="EMBL" id="HGE99517.1"/>
    </source>
</evidence>
<evidence type="ECO:0000256" key="12">
    <source>
        <dbReference type="ARBA" id="ARBA00032092"/>
    </source>
</evidence>
<dbReference type="GO" id="GO:0006225">
    <property type="term" value="P:UDP biosynthetic process"/>
    <property type="evidence" value="ECO:0007669"/>
    <property type="project" value="TreeGrafter"/>
</dbReference>
<sequence length="244" mass="27313">MVRILKSAGSFVLRSVSEAPSDSFQFKSFILKITGEVFRSKSVLKKVCQEIAELPMKKALVVGGGNLIRGRERGLERRLLSDRIGLLSTIINGLILEETLRQYSETLHLSSLPIPGIVEGYSKEKAERAFNSRLTLILSGGTGNPFFSTDTACALRALELSVDLVMKGTRVDGIYSKDPERFPDAKFYKELTYEKALRERLEIMDQTALLLLSEVRKPLVVFNIFKPGNIRKILKKSKVGSWVC</sequence>
<dbReference type="Gene3D" id="3.40.1160.10">
    <property type="entry name" value="Acetylglutamate kinase-like"/>
    <property type="match status" value="1"/>
</dbReference>
<dbReference type="PANTHER" id="PTHR42833:SF4">
    <property type="entry name" value="URIDYLATE KINASE PUMPKIN, CHLOROPLASTIC"/>
    <property type="match status" value="1"/>
</dbReference>
<evidence type="ECO:0000256" key="2">
    <source>
        <dbReference type="ARBA" id="ARBA00004791"/>
    </source>
</evidence>
<feature type="domain" description="Aspartate/glutamate/uridylate kinase" evidence="14">
    <location>
        <begin position="29"/>
        <end position="223"/>
    </location>
</feature>
<evidence type="ECO:0000256" key="5">
    <source>
        <dbReference type="ARBA" id="ARBA00016403"/>
    </source>
</evidence>
<keyword evidence="6" id="KW-0963">Cytoplasm</keyword>
<keyword evidence="8" id="KW-0547">Nucleotide-binding</keyword>
<evidence type="ECO:0000256" key="10">
    <source>
        <dbReference type="ARBA" id="ARBA00022840"/>
    </source>
</evidence>
<comment type="similarity">
    <text evidence="3">Belongs to the UMP kinase family.</text>
</comment>
<comment type="catalytic activity">
    <reaction evidence="13">
        <text>UMP + ATP = UDP + ADP</text>
        <dbReference type="Rhea" id="RHEA:24400"/>
        <dbReference type="ChEBI" id="CHEBI:30616"/>
        <dbReference type="ChEBI" id="CHEBI:57865"/>
        <dbReference type="ChEBI" id="CHEBI:58223"/>
        <dbReference type="ChEBI" id="CHEBI:456216"/>
        <dbReference type="EC" id="2.7.4.22"/>
    </reaction>
</comment>
<dbReference type="GO" id="GO:0005737">
    <property type="term" value="C:cytoplasm"/>
    <property type="evidence" value="ECO:0007669"/>
    <property type="project" value="UniProtKB-SubCell"/>
</dbReference>
<gene>
    <name evidence="15" type="primary">pyrH</name>
    <name evidence="15" type="ORF">ENX07_05555</name>
</gene>
<dbReference type="UniPathway" id="UPA00159">
    <property type="reaction ID" value="UER00275"/>
</dbReference>